<sequence>MARVKKPAPNTRKASGQGHSRREHHARTPFFDKKVKLPKTTTSLPSSTSADAHIDSLIKLEEELQELLRRGGKGGFHMNEHVKKQLKDVISAFIAIVMQRPRVRCAPSVLRLALRIRSGALDGRLPCLVVFFRALAKVPTMVTADQRLRRIFSMQGAEAGAFVLAKSREALDNIDGYPLWAQKVGMDGCEDENMQNDASMLMDQDDTPTWFVRFAPEDGLEVARDGEIKTHHEGQGDLDGDMEMDDGCTGVEDLVVEMNNLELHD</sequence>
<dbReference type="EMBL" id="MU032344">
    <property type="protein sequence ID" value="KAF3771315.1"/>
    <property type="molecule type" value="Genomic_DNA"/>
</dbReference>
<proteinExistence type="predicted"/>
<comment type="caution">
    <text evidence="2">The sequence shown here is derived from an EMBL/GenBank/DDBJ whole genome shotgun (WGS) entry which is preliminary data.</text>
</comment>
<dbReference type="Proteomes" id="UP000803844">
    <property type="component" value="Unassembled WGS sequence"/>
</dbReference>
<feature type="compositionally biased region" description="Low complexity" evidence="1">
    <location>
        <begin position="38"/>
        <end position="49"/>
    </location>
</feature>
<organism evidence="2 3">
    <name type="scientific">Cryphonectria parasitica (strain ATCC 38755 / EP155)</name>
    <dbReference type="NCBI Taxonomy" id="660469"/>
    <lineage>
        <taxon>Eukaryota</taxon>
        <taxon>Fungi</taxon>
        <taxon>Dikarya</taxon>
        <taxon>Ascomycota</taxon>
        <taxon>Pezizomycotina</taxon>
        <taxon>Sordariomycetes</taxon>
        <taxon>Sordariomycetidae</taxon>
        <taxon>Diaporthales</taxon>
        <taxon>Cryphonectriaceae</taxon>
        <taxon>Cryphonectria-Endothia species complex</taxon>
        <taxon>Cryphonectria</taxon>
    </lineage>
</organism>
<evidence type="ECO:0000256" key="1">
    <source>
        <dbReference type="SAM" id="MobiDB-lite"/>
    </source>
</evidence>
<protein>
    <submittedName>
        <fullName evidence="2">Uncharacterized protein</fullName>
    </submittedName>
</protein>
<reference evidence="2" key="1">
    <citation type="journal article" date="2020" name="Phytopathology">
        <title>Genome sequence of the chestnut blight fungus Cryphonectria parasitica EP155: A fundamental resource for an archetypical invasive plant pathogen.</title>
        <authorList>
            <person name="Crouch J.A."/>
            <person name="Dawe A."/>
            <person name="Aerts A."/>
            <person name="Barry K."/>
            <person name="Churchill A.C.L."/>
            <person name="Grimwood J."/>
            <person name="Hillman B."/>
            <person name="Milgroom M.G."/>
            <person name="Pangilinan J."/>
            <person name="Smith M."/>
            <person name="Salamov A."/>
            <person name="Schmutz J."/>
            <person name="Yadav J."/>
            <person name="Grigoriev I.V."/>
            <person name="Nuss D."/>
        </authorList>
    </citation>
    <scope>NUCLEOTIDE SEQUENCE</scope>
    <source>
        <strain evidence="2">EP155</strain>
    </source>
</reference>
<feature type="region of interest" description="Disordered" evidence="1">
    <location>
        <begin position="1"/>
        <end position="49"/>
    </location>
</feature>
<dbReference type="AlphaFoldDB" id="A0A9P4YFJ5"/>
<evidence type="ECO:0000313" key="2">
    <source>
        <dbReference type="EMBL" id="KAF3771315.1"/>
    </source>
</evidence>
<keyword evidence="3" id="KW-1185">Reference proteome</keyword>
<accession>A0A9P4YFJ5</accession>
<dbReference type="GeneID" id="63842204"/>
<name>A0A9P4YFJ5_CRYP1</name>
<gene>
    <name evidence="2" type="ORF">M406DRAFT_67625</name>
</gene>
<dbReference type="RefSeq" id="XP_040782276.1">
    <property type="nucleotide sequence ID" value="XM_040925075.1"/>
</dbReference>
<evidence type="ECO:0000313" key="3">
    <source>
        <dbReference type="Proteomes" id="UP000803844"/>
    </source>
</evidence>